<keyword evidence="3" id="KW-1185">Reference proteome</keyword>
<name>A0A518EQ51_9BACT</name>
<dbReference type="AlphaFoldDB" id="A0A518EQ51"/>
<feature type="domain" description="CHAT" evidence="1">
    <location>
        <begin position="631"/>
        <end position="891"/>
    </location>
</feature>
<reference evidence="2 3" key="1">
    <citation type="submission" date="2019-02" db="EMBL/GenBank/DDBJ databases">
        <title>Deep-cultivation of Planctomycetes and their phenomic and genomic characterization uncovers novel biology.</title>
        <authorList>
            <person name="Wiegand S."/>
            <person name="Jogler M."/>
            <person name="Boedeker C."/>
            <person name="Pinto D."/>
            <person name="Vollmers J."/>
            <person name="Rivas-Marin E."/>
            <person name="Kohn T."/>
            <person name="Peeters S.H."/>
            <person name="Heuer A."/>
            <person name="Rast P."/>
            <person name="Oberbeckmann S."/>
            <person name="Bunk B."/>
            <person name="Jeske O."/>
            <person name="Meyerdierks A."/>
            <person name="Storesund J.E."/>
            <person name="Kallscheuer N."/>
            <person name="Luecker S."/>
            <person name="Lage O.M."/>
            <person name="Pohl T."/>
            <person name="Merkel B.J."/>
            <person name="Hornburger P."/>
            <person name="Mueller R.-W."/>
            <person name="Bruemmer F."/>
            <person name="Labrenz M."/>
            <person name="Spormann A.M."/>
            <person name="Op den Camp H."/>
            <person name="Overmann J."/>
            <person name="Amann R."/>
            <person name="Jetten M.S.M."/>
            <person name="Mascher T."/>
            <person name="Medema M.H."/>
            <person name="Devos D.P."/>
            <person name="Kaster A.-K."/>
            <person name="Ovreas L."/>
            <person name="Rohde M."/>
            <person name="Galperin M.Y."/>
            <person name="Jogler C."/>
        </authorList>
    </citation>
    <scope>NUCLEOTIDE SEQUENCE [LARGE SCALE GENOMIC DNA]</scope>
    <source>
        <strain evidence="2 3">Poly30</strain>
    </source>
</reference>
<dbReference type="EMBL" id="CP036434">
    <property type="protein sequence ID" value="QDV06205.1"/>
    <property type="molecule type" value="Genomic_DNA"/>
</dbReference>
<accession>A0A518EQ51</accession>
<sequence>MVAGLREAIAVVLAGFLTAAIAVGPSVQGFDDGVQGFDEEVQGFEYGAQEFDSEEVVGVERPKAAPLLYVASRIARFHDEKLDDESRYAILGDLGKFAKEWLEAAHVPIPEEACDGAEAVAEAIHFLAEYAGRWVSEESISGFQGRWLDFVLSDSDSGGVFGPRVRWRELHRRVQFLARIGDLQEALRLIGHDGEVRIEEATTPWDLRLRAARASLYRLGGAFERALGDLDLSVADLQGADWATQLVIAQARFSTETDLGRLELADLALGAMTRLIESRGETASPQLTGLLWEARIKQLLSTGNNAQALRYADRTLDELGDDLALSADGMRRRDEVLYLAALAEMRLQRPPRDFSRATYATLETARYLEGQAYIDRHTRHLATLIHAEILHAQGEDLEALRLLRSVQTIVTPSSPLARPSEQTSANPLLATRLAAKCFEVALAIGDVEAIERSATELRTAFNSLLDAWATIAVQPSGIGFLQYAERRHALQLVLESALLSGQGREARAFDWLLAADSCSTVARHLDARAASPADVVALCGDLNATLLYFVPTELTTHRFLVRAEGVEHTRLEGTAEFRRHFGPVLNELRQRPKAEAPWPPPSIEEDLRWLAKRMVPEGASDTLIYAGLDGFGFHAVEVLPDRDGHPIGLTREVTQTPSVNALVKLQDVAASRAPRDRPSLSIFALSDAGEEPRTGTRLRAIQFGLKDFVELQEASGSKTSFERPMTETAQGLVSALESGPDLFIALTHGSEGAGDGDVPGIYVRSDSGARQSREVIRADSLLQLLPSSSAVDRPAVALLAVCSAGFGPRRLGDAGASDFSGALLQAGIPVALTARAPIDQDAAKAFIKAFARGYLREKLSAGSAMLLARREVASIDGFYHPHFWATLQLFGWSDTRVR</sequence>
<evidence type="ECO:0000313" key="2">
    <source>
        <dbReference type="EMBL" id="QDV06205.1"/>
    </source>
</evidence>
<evidence type="ECO:0000313" key="3">
    <source>
        <dbReference type="Proteomes" id="UP000320390"/>
    </source>
</evidence>
<proteinExistence type="predicted"/>
<protein>
    <submittedName>
        <fullName evidence="2">CHAT domain protein</fullName>
    </submittedName>
</protein>
<evidence type="ECO:0000259" key="1">
    <source>
        <dbReference type="Pfam" id="PF12770"/>
    </source>
</evidence>
<dbReference type="Proteomes" id="UP000320390">
    <property type="component" value="Chromosome"/>
</dbReference>
<dbReference type="Pfam" id="PF12770">
    <property type="entry name" value="CHAT"/>
    <property type="match status" value="1"/>
</dbReference>
<gene>
    <name evidence="2" type="ORF">Poly30_17120</name>
</gene>
<dbReference type="InterPro" id="IPR024983">
    <property type="entry name" value="CHAT_dom"/>
</dbReference>
<organism evidence="2 3">
    <name type="scientific">Saltatorellus ferox</name>
    <dbReference type="NCBI Taxonomy" id="2528018"/>
    <lineage>
        <taxon>Bacteria</taxon>
        <taxon>Pseudomonadati</taxon>
        <taxon>Planctomycetota</taxon>
        <taxon>Planctomycetia</taxon>
        <taxon>Planctomycetia incertae sedis</taxon>
        <taxon>Saltatorellus</taxon>
    </lineage>
</organism>
<dbReference type="RefSeq" id="WP_419191121.1">
    <property type="nucleotide sequence ID" value="NZ_CP036434.1"/>
</dbReference>